<proteinExistence type="predicted"/>
<protein>
    <submittedName>
        <fullName evidence="1">Uncharacterized protein</fullName>
    </submittedName>
</protein>
<name>A0ABC9QT85_HELPX</name>
<accession>A0ABC9QT85</accession>
<dbReference type="Proteomes" id="UP000003392">
    <property type="component" value="Unassembled WGS sequence"/>
</dbReference>
<comment type="caution">
    <text evidence="1">The sequence shown here is derived from an EMBL/GenBank/DDBJ whole genome shotgun (WGS) entry which is preliminary data.</text>
</comment>
<reference evidence="1 2" key="1">
    <citation type="submission" date="2012-05" db="EMBL/GenBank/DDBJ databases">
        <title>Genome sequence of Helicobacter pylori Hp P-13b.</title>
        <authorList>
            <person name="Blanchard T.G."/>
            <person name="Czinn S.J."/>
            <person name="McCracken C."/>
            <person name="Abolude K."/>
            <person name="Maroo A."/>
            <person name="Santana-Cruz I."/>
            <person name="Tallon L.J."/>
            <person name="Ficke F.W.F."/>
        </authorList>
    </citation>
    <scope>NUCLEOTIDE SEQUENCE [LARGE SCALE GENOMIC DNA]</scope>
    <source>
        <strain evidence="1 2">Hp P-13b</strain>
    </source>
</reference>
<gene>
    <name evidence="1" type="ORF">HPHPP13B_0356</name>
</gene>
<evidence type="ECO:0000313" key="1">
    <source>
        <dbReference type="EMBL" id="EJC33682.1"/>
    </source>
</evidence>
<organism evidence="1 2">
    <name type="scientific">Helicobacter pylori Hp P-13b</name>
    <dbReference type="NCBI Taxonomy" id="992107"/>
    <lineage>
        <taxon>Bacteria</taxon>
        <taxon>Pseudomonadati</taxon>
        <taxon>Campylobacterota</taxon>
        <taxon>Epsilonproteobacteria</taxon>
        <taxon>Campylobacterales</taxon>
        <taxon>Helicobacteraceae</taxon>
        <taxon>Helicobacter</taxon>
    </lineage>
</organism>
<sequence>MFFNLFKILFYRKTHFCKTHFLRGDNYQNQEALRILISKVFS</sequence>
<dbReference type="EMBL" id="AKQI01000003">
    <property type="protein sequence ID" value="EJC33682.1"/>
    <property type="molecule type" value="Genomic_DNA"/>
</dbReference>
<dbReference type="AlphaFoldDB" id="A0ABC9QT85"/>
<evidence type="ECO:0000313" key="2">
    <source>
        <dbReference type="Proteomes" id="UP000003392"/>
    </source>
</evidence>